<evidence type="ECO:0000256" key="4">
    <source>
        <dbReference type="ARBA" id="ARBA00023270"/>
    </source>
</evidence>
<evidence type="ECO:0000256" key="1">
    <source>
        <dbReference type="ARBA" id="ARBA00010936"/>
    </source>
</evidence>
<dbReference type="KEGG" id="abac:LuPra_03257"/>
<gene>
    <name evidence="8" type="primary">deoC2</name>
    <name evidence="7" type="synonym">deoC</name>
    <name evidence="8" type="ORF">LuPra_03257</name>
</gene>
<feature type="active site" description="Proton donor/acceptor" evidence="7">
    <location>
        <position position="155"/>
    </location>
</feature>
<dbReference type="GO" id="GO:0016052">
    <property type="term" value="P:carbohydrate catabolic process"/>
    <property type="evidence" value="ECO:0007669"/>
    <property type="project" value="TreeGrafter"/>
</dbReference>
<dbReference type="GO" id="GO:0009264">
    <property type="term" value="P:deoxyribonucleotide catabolic process"/>
    <property type="evidence" value="ECO:0007669"/>
    <property type="project" value="UniProtKB-UniRule"/>
</dbReference>
<accession>A0A143PQE1</accession>
<dbReference type="FunFam" id="3.20.20.70:FF:000044">
    <property type="entry name" value="Deoxyribose-phosphate aldolase"/>
    <property type="match status" value="1"/>
</dbReference>
<evidence type="ECO:0000256" key="7">
    <source>
        <dbReference type="HAMAP-Rule" id="MF_00114"/>
    </source>
</evidence>
<proteinExistence type="inferred from homology"/>
<dbReference type="PANTHER" id="PTHR10889:SF1">
    <property type="entry name" value="DEOXYRIBOSE-PHOSPHATE ALDOLASE"/>
    <property type="match status" value="1"/>
</dbReference>
<feature type="active site" description="Proton donor/acceptor" evidence="7">
    <location>
        <position position="248"/>
    </location>
</feature>
<evidence type="ECO:0000256" key="2">
    <source>
        <dbReference type="ARBA" id="ARBA00022490"/>
    </source>
</evidence>
<keyword evidence="4 7" id="KW-0704">Schiff base</keyword>
<evidence type="ECO:0000256" key="3">
    <source>
        <dbReference type="ARBA" id="ARBA00023239"/>
    </source>
</evidence>
<keyword evidence="2 7" id="KW-0963">Cytoplasm</keyword>
<dbReference type="GO" id="GO:0005737">
    <property type="term" value="C:cytoplasm"/>
    <property type="evidence" value="ECO:0007669"/>
    <property type="project" value="UniProtKB-SubCell"/>
</dbReference>
<name>A0A143PQE1_LUTPR</name>
<dbReference type="InterPro" id="IPR028581">
    <property type="entry name" value="DeoC_typeI"/>
</dbReference>
<dbReference type="CDD" id="cd00959">
    <property type="entry name" value="DeoC"/>
    <property type="match status" value="1"/>
</dbReference>
<evidence type="ECO:0000313" key="8">
    <source>
        <dbReference type="EMBL" id="AMY10029.1"/>
    </source>
</evidence>
<comment type="function">
    <text evidence="6 7">Catalyzes a reversible aldol reaction between acetaldehyde and D-glyceraldehyde 3-phosphate to generate 2-deoxy-D-ribose 5-phosphate.</text>
</comment>
<organism evidence="8 9">
    <name type="scientific">Luteitalea pratensis</name>
    <dbReference type="NCBI Taxonomy" id="1855912"/>
    <lineage>
        <taxon>Bacteria</taxon>
        <taxon>Pseudomonadati</taxon>
        <taxon>Acidobacteriota</taxon>
        <taxon>Vicinamibacteria</taxon>
        <taxon>Vicinamibacterales</taxon>
        <taxon>Vicinamibacteraceae</taxon>
        <taxon>Luteitalea</taxon>
    </lineage>
</organism>
<keyword evidence="9" id="KW-1185">Reference proteome</keyword>
<keyword evidence="3 7" id="KW-0456">Lyase</keyword>
<dbReference type="UniPathway" id="UPA00002">
    <property type="reaction ID" value="UER00468"/>
</dbReference>
<dbReference type="InterPro" id="IPR011343">
    <property type="entry name" value="DeoC"/>
</dbReference>
<dbReference type="InterPro" id="IPR013785">
    <property type="entry name" value="Aldolase_TIM"/>
</dbReference>
<dbReference type="EC" id="4.1.2.4" evidence="7"/>
<dbReference type="SMART" id="SM01133">
    <property type="entry name" value="DeoC"/>
    <property type="match status" value="1"/>
</dbReference>
<comment type="pathway">
    <text evidence="7">Carbohydrate degradation; 2-deoxy-D-ribose 1-phosphate degradation; D-glyceraldehyde 3-phosphate and acetaldehyde from 2-deoxy-alpha-D-ribose 1-phosphate: step 2/2.</text>
</comment>
<dbReference type="Proteomes" id="UP000076079">
    <property type="component" value="Chromosome"/>
</dbReference>
<dbReference type="InterPro" id="IPR002915">
    <property type="entry name" value="DeoC/FbaB/LacD_aldolase"/>
</dbReference>
<dbReference type="GO" id="GO:0006018">
    <property type="term" value="P:2-deoxyribose 1-phosphate catabolic process"/>
    <property type="evidence" value="ECO:0007669"/>
    <property type="project" value="UniProtKB-UniRule"/>
</dbReference>
<feature type="active site" description="Schiff-base intermediate with acetaldehyde" evidence="7">
    <location>
        <position position="219"/>
    </location>
</feature>
<dbReference type="PANTHER" id="PTHR10889">
    <property type="entry name" value="DEOXYRIBOSE-PHOSPHATE ALDOLASE"/>
    <property type="match status" value="1"/>
</dbReference>
<reference evidence="9" key="2">
    <citation type="submission" date="2016-04" db="EMBL/GenBank/DDBJ databases">
        <title>First Complete Genome Sequence of a Subdivision 6 Acidobacterium.</title>
        <authorList>
            <person name="Huang S."/>
            <person name="Vieira S."/>
            <person name="Bunk B."/>
            <person name="Riedel T."/>
            <person name="Sproeer C."/>
            <person name="Overmann J."/>
        </authorList>
    </citation>
    <scope>NUCLEOTIDE SEQUENCE [LARGE SCALE GENOMIC DNA]</scope>
    <source>
        <strain evidence="9">DSM 100886 HEG_-6_39</strain>
    </source>
</reference>
<dbReference type="NCBIfam" id="TIGR00126">
    <property type="entry name" value="deoC"/>
    <property type="match status" value="1"/>
</dbReference>
<reference evidence="8 9" key="1">
    <citation type="journal article" date="2016" name="Genome Announc.">
        <title>First Complete Genome Sequence of a Subdivision 6 Acidobacterium Strain.</title>
        <authorList>
            <person name="Huang S."/>
            <person name="Vieira S."/>
            <person name="Bunk B."/>
            <person name="Riedel T."/>
            <person name="Sproer C."/>
            <person name="Overmann J."/>
        </authorList>
    </citation>
    <scope>NUCLEOTIDE SEQUENCE [LARGE SCALE GENOMIC DNA]</scope>
    <source>
        <strain evidence="9">DSM 100886 HEG_-6_39</strain>
    </source>
</reference>
<dbReference type="GO" id="GO:0004139">
    <property type="term" value="F:deoxyribose-phosphate aldolase activity"/>
    <property type="evidence" value="ECO:0007669"/>
    <property type="project" value="UniProtKB-UniRule"/>
</dbReference>
<protein>
    <recommendedName>
        <fullName evidence="7">Deoxyribose-phosphate aldolase</fullName>
        <shortName evidence="7">DERA</shortName>
        <ecNumber evidence="7">4.1.2.4</ecNumber>
    </recommendedName>
    <alternativeName>
        <fullName evidence="7">2-deoxy-D-ribose 5-phosphate aldolase</fullName>
    </alternativeName>
    <alternativeName>
        <fullName evidence="7">Phosphodeoxyriboaldolase</fullName>
        <shortName evidence="7">Deoxyriboaldolase</shortName>
    </alternativeName>
</protein>
<evidence type="ECO:0000256" key="5">
    <source>
        <dbReference type="ARBA" id="ARBA00048791"/>
    </source>
</evidence>
<dbReference type="SUPFAM" id="SSF51569">
    <property type="entry name" value="Aldolase"/>
    <property type="match status" value="1"/>
</dbReference>
<dbReference type="STRING" id="1855912.LuPra_03257"/>
<dbReference type="HAMAP" id="MF_00114">
    <property type="entry name" value="DeoC_type1"/>
    <property type="match status" value="1"/>
</dbReference>
<comment type="subcellular location">
    <subcellularLocation>
        <location evidence="7">Cytoplasm</location>
    </subcellularLocation>
</comment>
<dbReference type="EMBL" id="CP015136">
    <property type="protein sequence ID" value="AMY10029.1"/>
    <property type="molecule type" value="Genomic_DNA"/>
</dbReference>
<dbReference type="OrthoDB" id="9778711at2"/>
<comment type="similarity">
    <text evidence="1 7">Belongs to the DeoC/FbaB aldolase family. DeoC type 1 subfamily.</text>
</comment>
<dbReference type="PATRIC" id="fig|1813736.3.peg.3463"/>
<dbReference type="Gene3D" id="3.20.20.70">
    <property type="entry name" value="Aldolase class I"/>
    <property type="match status" value="1"/>
</dbReference>
<comment type="catalytic activity">
    <reaction evidence="5 7">
        <text>2-deoxy-D-ribose 5-phosphate = D-glyceraldehyde 3-phosphate + acetaldehyde</text>
        <dbReference type="Rhea" id="RHEA:12821"/>
        <dbReference type="ChEBI" id="CHEBI:15343"/>
        <dbReference type="ChEBI" id="CHEBI:59776"/>
        <dbReference type="ChEBI" id="CHEBI:62877"/>
        <dbReference type="EC" id="4.1.2.4"/>
    </reaction>
</comment>
<evidence type="ECO:0000256" key="6">
    <source>
        <dbReference type="ARBA" id="ARBA00056337"/>
    </source>
</evidence>
<evidence type="ECO:0000313" key="9">
    <source>
        <dbReference type="Proteomes" id="UP000076079"/>
    </source>
</evidence>
<dbReference type="AlphaFoldDB" id="A0A143PQE1"/>
<dbReference type="Pfam" id="PF01791">
    <property type="entry name" value="DeoC"/>
    <property type="match status" value="1"/>
</dbReference>
<sequence length="294" mass="30394">MSYTALDVERLVQIITEEVLRATDGVAAGGRCTCHSVHVECCPDRLRGVLDAGASRLGLQASGAPAGTVAGLIDHTLLKPDATQPEIETLCREAREYSFATVCLNPTWVPLAARLLRGSPVGVCTVVGFPLGATTADVKQYETRRVIFDGATEVDMVINIGALKSGDVRTVQLDIEAVADACRAAQVVSKVIIETALLTDEEKVTACTLAKAAGATFVKTSTGFARHGATPADVALMRRVVGAEMGVKAAGGVRDLSGAQEMVRAGATRIGASAGVKIVQESKGAPVSAASSGY</sequence>